<dbReference type="EMBL" id="KN839588">
    <property type="protein sequence ID" value="KIJ89591.1"/>
    <property type="molecule type" value="Genomic_DNA"/>
</dbReference>
<dbReference type="Pfam" id="PF23469">
    <property type="entry name" value="KH_12"/>
    <property type="match status" value="1"/>
</dbReference>
<gene>
    <name evidence="2" type="ORF">K443DRAFT_117780</name>
</gene>
<evidence type="ECO:0000313" key="3">
    <source>
        <dbReference type="Proteomes" id="UP000054477"/>
    </source>
</evidence>
<evidence type="ECO:0000313" key="2">
    <source>
        <dbReference type="EMBL" id="KIJ89591.1"/>
    </source>
</evidence>
<dbReference type="HOGENOM" id="CLU_2326331_0_0_1"/>
<reference evidence="2 3" key="1">
    <citation type="submission" date="2014-04" db="EMBL/GenBank/DDBJ databases">
        <authorList>
            <consortium name="DOE Joint Genome Institute"/>
            <person name="Kuo A."/>
            <person name="Kohler A."/>
            <person name="Nagy L.G."/>
            <person name="Floudas D."/>
            <person name="Copeland A."/>
            <person name="Barry K.W."/>
            <person name="Cichocki N."/>
            <person name="Veneault-Fourrey C."/>
            <person name="LaButti K."/>
            <person name="Lindquist E.A."/>
            <person name="Lipzen A."/>
            <person name="Lundell T."/>
            <person name="Morin E."/>
            <person name="Murat C."/>
            <person name="Sun H."/>
            <person name="Tunlid A."/>
            <person name="Henrissat B."/>
            <person name="Grigoriev I.V."/>
            <person name="Hibbett D.S."/>
            <person name="Martin F."/>
            <person name="Nordberg H.P."/>
            <person name="Cantor M.N."/>
            <person name="Hua S.X."/>
        </authorList>
    </citation>
    <scope>NUCLEOTIDE SEQUENCE [LARGE SCALE GENOMIC DNA]</scope>
    <source>
        <strain evidence="2 3">LaAM-08-1</strain>
    </source>
</reference>
<dbReference type="AlphaFoldDB" id="A0A0C9WWD7"/>
<protein>
    <recommendedName>
        <fullName evidence="1">ATP-dependent RNA helicase PRP5/DDX46/KHDC4 KH domain-containing protein</fullName>
    </recommendedName>
</protein>
<feature type="domain" description="ATP-dependent RNA helicase PRP5/DDX46/KHDC4 KH" evidence="1">
    <location>
        <begin position="34"/>
        <end position="89"/>
    </location>
</feature>
<sequence length="99" mass="10733">APCSAIAAKMAAQFANGELSAGLLPKDPHDAELTRNIDIDGVRNRHLLTRGPIQDQIHEESGALASTRGVLCLDRSKAAEKGPPLRVHMLVSMKEIWVR</sequence>
<dbReference type="Proteomes" id="UP000054477">
    <property type="component" value="Unassembled WGS sequence"/>
</dbReference>
<proteinExistence type="predicted"/>
<name>A0A0C9WWD7_9AGAR</name>
<keyword evidence="3" id="KW-1185">Reference proteome</keyword>
<evidence type="ECO:0000259" key="1">
    <source>
        <dbReference type="Pfam" id="PF23469"/>
    </source>
</evidence>
<accession>A0A0C9WWD7</accession>
<organism evidence="2 3">
    <name type="scientific">Laccaria amethystina LaAM-08-1</name>
    <dbReference type="NCBI Taxonomy" id="1095629"/>
    <lineage>
        <taxon>Eukaryota</taxon>
        <taxon>Fungi</taxon>
        <taxon>Dikarya</taxon>
        <taxon>Basidiomycota</taxon>
        <taxon>Agaricomycotina</taxon>
        <taxon>Agaricomycetes</taxon>
        <taxon>Agaricomycetidae</taxon>
        <taxon>Agaricales</taxon>
        <taxon>Agaricineae</taxon>
        <taxon>Hydnangiaceae</taxon>
        <taxon>Laccaria</taxon>
    </lineage>
</organism>
<reference evidence="3" key="2">
    <citation type="submission" date="2015-01" db="EMBL/GenBank/DDBJ databases">
        <title>Evolutionary Origins and Diversification of the Mycorrhizal Mutualists.</title>
        <authorList>
            <consortium name="DOE Joint Genome Institute"/>
            <consortium name="Mycorrhizal Genomics Consortium"/>
            <person name="Kohler A."/>
            <person name="Kuo A."/>
            <person name="Nagy L.G."/>
            <person name="Floudas D."/>
            <person name="Copeland A."/>
            <person name="Barry K.W."/>
            <person name="Cichocki N."/>
            <person name="Veneault-Fourrey C."/>
            <person name="LaButti K."/>
            <person name="Lindquist E.A."/>
            <person name="Lipzen A."/>
            <person name="Lundell T."/>
            <person name="Morin E."/>
            <person name="Murat C."/>
            <person name="Riley R."/>
            <person name="Ohm R."/>
            <person name="Sun H."/>
            <person name="Tunlid A."/>
            <person name="Henrissat B."/>
            <person name="Grigoriev I.V."/>
            <person name="Hibbett D.S."/>
            <person name="Martin F."/>
        </authorList>
    </citation>
    <scope>NUCLEOTIDE SEQUENCE [LARGE SCALE GENOMIC DNA]</scope>
    <source>
        <strain evidence="3">LaAM-08-1</strain>
    </source>
</reference>
<feature type="non-terminal residue" evidence="2">
    <location>
        <position position="99"/>
    </location>
</feature>
<dbReference type="OrthoDB" id="397265at2759"/>
<dbReference type="InterPro" id="IPR056149">
    <property type="entry name" value="PRP5/DDX46/KHDC4_KH"/>
</dbReference>